<dbReference type="InterPro" id="IPR017896">
    <property type="entry name" value="4Fe4S_Fe-S-bd"/>
</dbReference>
<organism evidence="9 10">
    <name type="scientific">Lachnotalea glycerini</name>
    <dbReference type="NCBI Taxonomy" id="1763509"/>
    <lineage>
        <taxon>Bacteria</taxon>
        <taxon>Bacillati</taxon>
        <taxon>Bacillota</taxon>
        <taxon>Clostridia</taxon>
        <taxon>Lachnospirales</taxon>
        <taxon>Lachnospiraceae</taxon>
        <taxon>Lachnotalea</taxon>
    </lineage>
</organism>
<dbReference type="PANTHER" id="PTHR36923">
    <property type="entry name" value="FERREDOXIN"/>
    <property type="match status" value="1"/>
</dbReference>
<evidence type="ECO:0000256" key="2">
    <source>
        <dbReference type="ARBA" id="ARBA00022723"/>
    </source>
</evidence>
<dbReference type="EMBL" id="QICS01000008">
    <property type="protein sequence ID" value="PXV88341.1"/>
    <property type="molecule type" value="Genomic_DNA"/>
</dbReference>
<dbReference type="GO" id="GO:0005506">
    <property type="term" value="F:iron ion binding"/>
    <property type="evidence" value="ECO:0007669"/>
    <property type="project" value="UniProtKB-UniRule"/>
</dbReference>
<dbReference type="InterPro" id="IPR051269">
    <property type="entry name" value="Fe-S_cluster_ET"/>
</dbReference>
<feature type="region of interest" description="Disordered" evidence="7">
    <location>
        <begin position="37"/>
        <end position="61"/>
    </location>
</feature>
<gene>
    <name evidence="9" type="ORF">C8E03_10864</name>
</gene>
<dbReference type="AlphaFoldDB" id="A0A318EJS7"/>
<evidence type="ECO:0000256" key="7">
    <source>
        <dbReference type="SAM" id="MobiDB-lite"/>
    </source>
</evidence>
<evidence type="ECO:0000256" key="6">
    <source>
        <dbReference type="RuleBase" id="RU368020"/>
    </source>
</evidence>
<dbReference type="GO" id="GO:0009055">
    <property type="term" value="F:electron transfer activity"/>
    <property type="evidence" value="ECO:0007669"/>
    <property type="project" value="UniProtKB-UniRule"/>
</dbReference>
<name>A0A318EJS7_9FIRM</name>
<dbReference type="InterPro" id="IPR001080">
    <property type="entry name" value="3Fe4S_ferredoxin"/>
</dbReference>
<keyword evidence="3 6" id="KW-0249">Electron transport</keyword>
<protein>
    <recommendedName>
        <fullName evidence="6">Ferredoxin</fullName>
    </recommendedName>
</protein>
<feature type="domain" description="4Fe-4S ferredoxin-type" evidence="8">
    <location>
        <begin position="1"/>
        <end position="29"/>
    </location>
</feature>
<evidence type="ECO:0000256" key="1">
    <source>
        <dbReference type="ARBA" id="ARBA00022448"/>
    </source>
</evidence>
<sequence length="61" mass="6600">MKFYVEPEVCIGCGLCAETEAEVFKMDDDGKAVAYQESTNTNEESAKDAMNSCPVDAISDV</sequence>
<keyword evidence="1 6" id="KW-0813">Transport</keyword>
<evidence type="ECO:0000256" key="3">
    <source>
        <dbReference type="ARBA" id="ARBA00022982"/>
    </source>
</evidence>
<evidence type="ECO:0000313" key="9">
    <source>
        <dbReference type="EMBL" id="PXV88341.1"/>
    </source>
</evidence>
<comment type="function">
    <text evidence="6">Ferredoxins are iron-sulfur proteins that transfer electrons in a wide variety of metabolic reactions.</text>
</comment>
<dbReference type="Pfam" id="PF13370">
    <property type="entry name" value="Fer4_13"/>
    <property type="match status" value="1"/>
</dbReference>
<comment type="caution">
    <text evidence="9">The sequence shown here is derived from an EMBL/GenBank/DDBJ whole genome shotgun (WGS) entry which is preliminary data.</text>
</comment>
<evidence type="ECO:0000259" key="8">
    <source>
        <dbReference type="PROSITE" id="PS51379"/>
    </source>
</evidence>
<dbReference type="Gene3D" id="3.30.70.20">
    <property type="match status" value="1"/>
</dbReference>
<evidence type="ECO:0000256" key="4">
    <source>
        <dbReference type="ARBA" id="ARBA00023004"/>
    </source>
</evidence>
<keyword evidence="2 6" id="KW-0479">Metal-binding</keyword>
<dbReference type="PANTHER" id="PTHR36923:SF3">
    <property type="entry name" value="FERREDOXIN"/>
    <property type="match status" value="1"/>
</dbReference>
<dbReference type="RefSeq" id="WP_110291365.1">
    <property type="nucleotide sequence ID" value="NZ_QICS01000008.1"/>
</dbReference>
<dbReference type="Proteomes" id="UP000247523">
    <property type="component" value="Unassembled WGS sequence"/>
</dbReference>
<evidence type="ECO:0000256" key="5">
    <source>
        <dbReference type="ARBA" id="ARBA00023014"/>
    </source>
</evidence>
<keyword evidence="4 6" id="KW-0408">Iron</keyword>
<dbReference type="PROSITE" id="PS51379">
    <property type="entry name" value="4FE4S_FER_2"/>
    <property type="match status" value="1"/>
</dbReference>
<dbReference type="GO" id="GO:0051536">
    <property type="term" value="F:iron-sulfur cluster binding"/>
    <property type="evidence" value="ECO:0007669"/>
    <property type="project" value="UniProtKB-KW"/>
</dbReference>
<proteinExistence type="predicted"/>
<reference evidence="9 10" key="1">
    <citation type="submission" date="2018-05" db="EMBL/GenBank/DDBJ databases">
        <title>Genomic Encyclopedia of Type Strains, Phase IV (KMG-IV): sequencing the most valuable type-strain genomes for metagenomic binning, comparative biology and taxonomic classification.</title>
        <authorList>
            <person name="Goeker M."/>
        </authorList>
    </citation>
    <scope>NUCLEOTIDE SEQUENCE [LARGE SCALE GENOMIC DNA]</scope>
    <source>
        <strain evidence="9 10">DSM 28816</strain>
    </source>
</reference>
<keyword evidence="5 6" id="KW-0411">Iron-sulfur</keyword>
<dbReference type="SUPFAM" id="SSF54862">
    <property type="entry name" value="4Fe-4S ferredoxins"/>
    <property type="match status" value="1"/>
</dbReference>
<evidence type="ECO:0000313" key="10">
    <source>
        <dbReference type="Proteomes" id="UP000247523"/>
    </source>
</evidence>
<dbReference type="PRINTS" id="PR00352">
    <property type="entry name" value="3FE4SFRDOXIN"/>
</dbReference>
<accession>A0A318EJS7</accession>